<dbReference type="AlphaFoldDB" id="A0AAV2RS68"/>
<feature type="domain" description="Cyclic nucleotide-binding" evidence="2">
    <location>
        <begin position="147"/>
        <end position="201"/>
    </location>
</feature>
<feature type="chain" id="PRO_5043875660" description="Cyclic nucleotide-binding domain-containing protein" evidence="1">
    <location>
        <begin position="27"/>
        <end position="261"/>
    </location>
</feature>
<dbReference type="Pfam" id="PF00027">
    <property type="entry name" value="cNMP_binding"/>
    <property type="match status" value="1"/>
</dbReference>
<name>A0AAV2RS68_MEGNR</name>
<dbReference type="PROSITE" id="PS50042">
    <property type="entry name" value="CNMP_BINDING_3"/>
    <property type="match status" value="1"/>
</dbReference>
<evidence type="ECO:0000313" key="4">
    <source>
        <dbReference type="Proteomes" id="UP001497623"/>
    </source>
</evidence>
<feature type="signal peptide" evidence="1">
    <location>
        <begin position="1"/>
        <end position="26"/>
    </location>
</feature>
<sequence length="261" mass="29765">IAFPLLTFVVLALVVLVICRLRTSSPKEITDEIKRELKNKVEDVKDFVGAGTRPRFRKRDKIYFYSRKMLRKVNTEYAKVKANIPTHPDASRKLAKRLARQFLGRPDRESPQLEVIEPPAEYMQEDLISFDSAVPAEFVFMLRNIRVFGHFDMPLFLELCKSVQTIRLYKGQPLFNIGEMDENIFIVQTGHVNVYIQDNDGTVHDLKDVYPGESIISLLSFCDVLTGSPQPYKTVAAKAVEDSTVMKFPVKAFGVSDMITV</sequence>
<dbReference type="Proteomes" id="UP001497623">
    <property type="component" value="Unassembled WGS sequence"/>
</dbReference>
<proteinExistence type="predicted"/>
<dbReference type="CDD" id="cd00038">
    <property type="entry name" value="CAP_ED"/>
    <property type="match status" value="1"/>
</dbReference>
<reference evidence="3 4" key="1">
    <citation type="submission" date="2024-05" db="EMBL/GenBank/DDBJ databases">
        <authorList>
            <person name="Wallberg A."/>
        </authorList>
    </citation>
    <scope>NUCLEOTIDE SEQUENCE [LARGE SCALE GENOMIC DNA]</scope>
</reference>
<protein>
    <recommendedName>
        <fullName evidence="2">Cyclic nucleotide-binding domain-containing protein</fullName>
    </recommendedName>
</protein>
<dbReference type="InterPro" id="IPR018490">
    <property type="entry name" value="cNMP-bd_dom_sf"/>
</dbReference>
<dbReference type="Gene3D" id="2.60.120.10">
    <property type="entry name" value="Jelly Rolls"/>
    <property type="match status" value="1"/>
</dbReference>
<evidence type="ECO:0000313" key="3">
    <source>
        <dbReference type="EMBL" id="CAL4140969.1"/>
    </source>
</evidence>
<dbReference type="InterPro" id="IPR000595">
    <property type="entry name" value="cNMP-bd_dom"/>
</dbReference>
<evidence type="ECO:0000259" key="2">
    <source>
        <dbReference type="PROSITE" id="PS50042"/>
    </source>
</evidence>
<gene>
    <name evidence="3" type="ORF">MNOR_LOCUS28775</name>
</gene>
<feature type="non-terminal residue" evidence="3">
    <location>
        <position position="1"/>
    </location>
</feature>
<keyword evidence="1" id="KW-0732">Signal</keyword>
<dbReference type="EMBL" id="CAXKWB010032337">
    <property type="protein sequence ID" value="CAL4140969.1"/>
    <property type="molecule type" value="Genomic_DNA"/>
</dbReference>
<accession>A0AAV2RS68</accession>
<comment type="caution">
    <text evidence="3">The sequence shown here is derived from an EMBL/GenBank/DDBJ whole genome shotgun (WGS) entry which is preliminary data.</text>
</comment>
<keyword evidence="4" id="KW-1185">Reference proteome</keyword>
<dbReference type="InterPro" id="IPR014710">
    <property type="entry name" value="RmlC-like_jellyroll"/>
</dbReference>
<organism evidence="3 4">
    <name type="scientific">Meganyctiphanes norvegica</name>
    <name type="common">Northern krill</name>
    <name type="synonym">Thysanopoda norvegica</name>
    <dbReference type="NCBI Taxonomy" id="48144"/>
    <lineage>
        <taxon>Eukaryota</taxon>
        <taxon>Metazoa</taxon>
        <taxon>Ecdysozoa</taxon>
        <taxon>Arthropoda</taxon>
        <taxon>Crustacea</taxon>
        <taxon>Multicrustacea</taxon>
        <taxon>Malacostraca</taxon>
        <taxon>Eumalacostraca</taxon>
        <taxon>Eucarida</taxon>
        <taxon>Euphausiacea</taxon>
        <taxon>Euphausiidae</taxon>
        <taxon>Meganyctiphanes</taxon>
    </lineage>
</organism>
<dbReference type="SUPFAM" id="SSF51206">
    <property type="entry name" value="cAMP-binding domain-like"/>
    <property type="match status" value="1"/>
</dbReference>
<evidence type="ECO:0000256" key="1">
    <source>
        <dbReference type="SAM" id="SignalP"/>
    </source>
</evidence>